<accession>A0ABU6RGN1</accession>
<gene>
    <name evidence="3" type="ORF">PIB30_046951</name>
</gene>
<feature type="compositionally biased region" description="Basic and acidic residues" evidence="2">
    <location>
        <begin position="139"/>
        <end position="202"/>
    </location>
</feature>
<reference evidence="3 4" key="1">
    <citation type="journal article" date="2023" name="Plants (Basel)">
        <title>Bridging the Gap: Combining Genomics and Transcriptomics Approaches to Understand Stylosanthes scabra, an Orphan Legume from the Brazilian Caatinga.</title>
        <authorList>
            <person name="Ferreira-Neto J.R.C."/>
            <person name="da Silva M.D."/>
            <person name="Binneck E."/>
            <person name="de Melo N.F."/>
            <person name="da Silva R.H."/>
            <person name="de Melo A.L.T.M."/>
            <person name="Pandolfi V."/>
            <person name="Bustamante F.O."/>
            <person name="Brasileiro-Vidal A.C."/>
            <person name="Benko-Iseppon A.M."/>
        </authorList>
    </citation>
    <scope>NUCLEOTIDE SEQUENCE [LARGE SCALE GENOMIC DNA]</scope>
    <source>
        <tissue evidence="3">Leaves</tissue>
    </source>
</reference>
<keyword evidence="1" id="KW-0175">Coiled coil</keyword>
<organism evidence="3 4">
    <name type="scientific">Stylosanthes scabra</name>
    <dbReference type="NCBI Taxonomy" id="79078"/>
    <lineage>
        <taxon>Eukaryota</taxon>
        <taxon>Viridiplantae</taxon>
        <taxon>Streptophyta</taxon>
        <taxon>Embryophyta</taxon>
        <taxon>Tracheophyta</taxon>
        <taxon>Spermatophyta</taxon>
        <taxon>Magnoliopsida</taxon>
        <taxon>eudicotyledons</taxon>
        <taxon>Gunneridae</taxon>
        <taxon>Pentapetalae</taxon>
        <taxon>rosids</taxon>
        <taxon>fabids</taxon>
        <taxon>Fabales</taxon>
        <taxon>Fabaceae</taxon>
        <taxon>Papilionoideae</taxon>
        <taxon>50 kb inversion clade</taxon>
        <taxon>dalbergioids sensu lato</taxon>
        <taxon>Dalbergieae</taxon>
        <taxon>Pterocarpus clade</taxon>
        <taxon>Stylosanthes</taxon>
    </lineage>
</organism>
<evidence type="ECO:0000256" key="1">
    <source>
        <dbReference type="SAM" id="Coils"/>
    </source>
</evidence>
<comment type="caution">
    <text evidence="3">The sequence shown here is derived from an EMBL/GenBank/DDBJ whole genome shotgun (WGS) entry which is preliminary data.</text>
</comment>
<protein>
    <submittedName>
        <fullName evidence="3">Uncharacterized protein</fullName>
    </submittedName>
</protein>
<feature type="region of interest" description="Disordered" evidence="2">
    <location>
        <begin position="87"/>
        <end position="257"/>
    </location>
</feature>
<proteinExistence type="predicted"/>
<dbReference type="EMBL" id="JASCZI010030505">
    <property type="protein sequence ID" value="MED6123201.1"/>
    <property type="molecule type" value="Genomic_DNA"/>
</dbReference>
<feature type="compositionally biased region" description="Basic and acidic residues" evidence="2">
    <location>
        <begin position="96"/>
        <end position="108"/>
    </location>
</feature>
<sequence>MWRRNWAHHVNSFLIEEIKEYQEKGSQAVKGWHFVLQIIYFKERYEGNNLNDPNAPPPWIQRWCGDNLKEKIRAEDEDITGLIQRAKMRARKKKEDRKGQKGKDKVQTEESDSLGSESGEGSEEEEYQTMDSEPEPEPEVLRERRLKKKEDDSVIHQRQKIEREERSKRRREDRANKEREPTLARQFDHLAKKRVQSKEVPSKKKKTGPQRGATNSVQPQKDIPVQAEAEPKPPKKKAKTSATESDINPEQPQLDIPVQASTIPEPEAEEEQAIQFGPQPQPEPIMYVGPQPQAESNIEGGPEVVIYFGPEPAELLDGYVAECERAEKIFEKKMKEAEAEIKACNEAEAHYKTKRTTGEGIGDDEIDLAIRRATEGVLSEGQEMEKQEREAAPLLIRWLLMVASVATGAVEYDPSKAFDLGFTQPQPQEESAELYDLDDFPDETGNPITPVFPPRVNEITQDLKNGCVAWALTKKNDNKYNMLFEFNGE</sequence>
<keyword evidence="4" id="KW-1185">Reference proteome</keyword>
<feature type="coiled-coil region" evidence="1">
    <location>
        <begin position="320"/>
        <end position="354"/>
    </location>
</feature>
<evidence type="ECO:0000313" key="4">
    <source>
        <dbReference type="Proteomes" id="UP001341840"/>
    </source>
</evidence>
<evidence type="ECO:0000256" key="2">
    <source>
        <dbReference type="SAM" id="MobiDB-lite"/>
    </source>
</evidence>
<feature type="compositionally biased region" description="Acidic residues" evidence="2">
    <location>
        <begin position="120"/>
        <end position="138"/>
    </location>
</feature>
<name>A0ABU6RGN1_9FABA</name>
<evidence type="ECO:0000313" key="3">
    <source>
        <dbReference type="EMBL" id="MED6123201.1"/>
    </source>
</evidence>
<dbReference type="Proteomes" id="UP001341840">
    <property type="component" value="Unassembled WGS sequence"/>
</dbReference>